<organism evidence="36 37">
    <name type="scientific">Paralvinella palmiformis</name>
    <dbReference type="NCBI Taxonomy" id="53620"/>
    <lineage>
        <taxon>Eukaryota</taxon>
        <taxon>Metazoa</taxon>
        <taxon>Spiralia</taxon>
        <taxon>Lophotrochozoa</taxon>
        <taxon>Annelida</taxon>
        <taxon>Polychaeta</taxon>
        <taxon>Sedentaria</taxon>
        <taxon>Canalipalpata</taxon>
        <taxon>Terebellida</taxon>
        <taxon>Terebelliformia</taxon>
        <taxon>Alvinellidae</taxon>
        <taxon>Paralvinella</taxon>
    </lineage>
</organism>
<keyword evidence="14" id="KW-0443">Lipid metabolism</keyword>
<comment type="subunit">
    <text evidence="3">Monomer or homodimer.</text>
</comment>
<dbReference type="Gene3D" id="3.40.50.720">
    <property type="entry name" value="NAD(P)-binding Rossmann-like Domain"/>
    <property type="match status" value="1"/>
</dbReference>
<evidence type="ECO:0000256" key="27">
    <source>
        <dbReference type="ARBA" id="ARBA00048290"/>
    </source>
</evidence>
<evidence type="ECO:0000256" key="8">
    <source>
        <dbReference type="ARBA" id="ARBA00022501"/>
    </source>
</evidence>
<dbReference type="InterPro" id="IPR011032">
    <property type="entry name" value="GroES-like_sf"/>
</dbReference>
<sequence length="326" mass="35588">MKGQYWIVSKNFDGVPKVTDFELKEEELETPKNGEILCEALFISIDPYMRIFGNVCGATMIGEQIAKVLESKHENFPVGSIVAMTAGWRSHTISDGSNARLVTVPDPLPISLALGVLGMPGGTAYFGLKHVAKVKKGEVVFVNGAAGAVGSIVGQLAKIEGCTVIGCASTEAKLNYLKEIGFDHVFNYKTQDLDKSLKDAAPDGIDIFYDNVGSSASCQVLKHMKSRGRMAVCGTMAGYNDKDGPGTNQTGPLPFHDILLKELLVEGFTFWRFIDRRDEAEKALCQLIHEGKLKYKEHVYQGFDQMVTAFLDMLAAKDIGKIVVKL</sequence>
<dbReference type="GO" id="GO:0047522">
    <property type="term" value="F:15-oxoprostaglandin 13-reductase [NAD(P)+] activity"/>
    <property type="evidence" value="ECO:0007669"/>
    <property type="project" value="UniProtKB-EC"/>
</dbReference>
<keyword evidence="13" id="KW-0560">Oxidoreductase</keyword>
<comment type="caution">
    <text evidence="36">The sequence shown here is derived from an EMBL/GenBank/DDBJ whole genome shotgun (WGS) entry which is preliminary data.</text>
</comment>
<evidence type="ECO:0000256" key="21">
    <source>
        <dbReference type="ARBA" id="ARBA00047617"/>
    </source>
</evidence>
<dbReference type="EMBL" id="JAODUP010000054">
    <property type="protein sequence ID" value="KAK2165130.1"/>
    <property type="molecule type" value="Genomic_DNA"/>
</dbReference>
<comment type="catalytic activity">
    <reaction evidence="24">
        <text>13,14-dihydro-15-oxo-prostaglandin F1alpha + NADP(+) = 15-oxoprostaglandin F1alpha + NADPH + H(+)</text>
        <dbReference type="Rhea" id="RHEA:50592"/>
        <dbReference type="ChEBI" id="CHEBI:15378"/>
        <dbReference type="ChEBI" id="CHEBI:57783"/>
        <dbReference type="ChEBI" id="CHEBI:58349"/>
        <dbReference type="ChEBI" id="CHEBI:79072"/>
        <dbReference type="ChEBI" id="CHEBI:133411"/>
    </reaction>
    <physiologicalReaction direction="right-to-left" evidence="24">
        <dbReference type="Rhea" id="RHEA:50594"/>
    </physiologicalReaction>
</comment>
<keyword evidence="8" id="KW-0644">Prostaglandin metabolism</keyword>
<evidence type="ECO:0000256" key="5">
    <source>
        <dbReference type="ARBA" id="ARBA00012410"/>
    </source>
</evidence>
<evidence type="ECO:0000256" key="3">
    <source>
        <dbReference type="ARBA" id="ARBA00011852"/>
    </source>
</evidence>
<keyword evidence="9" id="KW-0597">Phosphoprotein</keyword>
<evidence type="ECO:0000256" key="12">
    <source>
        <dbReference type="ARBA" id="ARBA00022990"/>
    </source>
</evidence>
<evidence type="ECO:0000256" key="2">
    <source>
        <dbReference type="ARBA" id="ARBA00010460"/>
    </source>
</evidence>
<dbReference type="Gene3D" id="3.90.180.10">
    <property type="entry name" value="Medium-chain alcohol dehydrogenases, catalytic domain"/>
    <property type="match status" value="1"/>
</dbReference>
<evidence type="ECO:0000256" key="17">
    <source>
        <dbReference type="ARBA" id="ARBA00032255"/>
    </source>
</evidence>
<evidence type="ECO:0000259" key="35">
    <source>
        <dbReference type="SMART" id="SM00829"/>
    </source>
</evidence>
<dbReference type="Proteomes" id="UP001208570">
    <property type="component" value="Unassembled WGS sequence"/>
</dbReference>
<evidence type="ECO:0000256" key="7">
    <source>
        <dbReference type="ARBA" id="ARBA00022490"/>
    </source>
</evidence>
<evidence type="ECO:0000256" key="28">
    <source>
        <dbReference type="ARBA" id="ARBA00048387"/>
    </source>
</evidence>
<dbReference type="InterPro" id="IPR036291">
    <property type="entry name" value="NAD(P)-bd_dom_sf"/>
</dbReference>
<comment type="subcellular location">
    <subcellularLocation>
        <location evidence="1">Cytoplasm</location>
    </subcellularLocation>
</comment>
<dbReference type="GO" id="GO:0006693">
    <property type="term" value="P:prostaglandin metabolic process"/>
    <property type="evidence" value="ECO:0007669"/>
    <property type="project" value="UniProtKB-KW"/>
</dbReference>
<keyword evidence="37" id="KW-1185">Reference proteome</keyword>
<evidence type="ECO:0000256" key="24">
    <source>
        <dbReference type="ARBA" id="ARBA00047878"/>
    </source>
</evidence>
<evidence type="ECO:0000256" key="23">
    <source>
        <dbReference type="ARBA" id="ARBA00047871"/>
    </source>
</evidence>
<comment type="catalytic activity">
    <reaction evidence="26">
        <text>nonan-2-one + NADP(+) = (3E)-nonen-2-one + NADPH + H(+)</text>
        <dbReference type="Rhea" id="RHEA:50616"/>
        <dbReference type="ChEBI" id="CHEBI:15378"/>
        <dbReference type="ChEBI" id="CHEBI:57783"/>
        <dbReference type="ChEBI" id="CHEBI:58349"/>
        <dbReference type="ChEBI" id="CHEBI:77927"/>
        <dbReference type="ChEBI" id="CHEBI:133457"/>
    </reaction>
    <physiologicalReaction direction="right-to-left" evidence="26">
        <dbReference type="Rhea" id="RHEA:50618"/>
    </physiologicalReaction>
</comment>
<evidence type="ECO:0000256" key="18">
    <source>
        <dbReference type="ARBA" id="ARBA00032297"/>
    </source>
</evidence>
<gene>
    <name evidence="36" type="ORF">LSH36_54g02074</name>
</gene>
<dbReference type="InterPro" id="IPR014190">
    <property type="entry name" value="PTGR1"/>
</dbReference>
<evidence type="ECO:0000256" key="4">
    <source>
        <dbReference type="ARBA" id="ARBA00011981"/>
    </source>
</evidence>
<evidence type="ECO:0000256" key="10">
    <source>
        <dbReference type="ARBA" id="ARBA00022832"/>
    </source>
</evidence>
<evidence type="ECO:0000256" key="19">
    <source>
        <dbReference type="ARBA" id="ARBA00033119"/>
    </source>
</evidence>
<dbReference type="PANTHER" id="PTHR43205">
    <property type="entry name" value="PROSTAGLANDIN REDUCTASE"/>
    <property type="match status" value="1"/>
</dbReference>
<comment type="catalytic activity">
    <reaction evidence="34">
        <text>hexanal + NADP(+) = (E)-hex-2-enal + NADPH + H(+)</text>
        <dbReference type="Rhea" id="RHEA:50776"/>
        <dbReference type="ChEBI" id="CHEBI:15378"/>
        <dbReference type="ChEBI" id="CHEBI:28913"/>
        <dbReference type="ChEBI" id="CHEBI:57783"/>
        <dbReference type="ChEBI" id="CHEBI:58349"/>
        <dbReference type="ChEBI" id="CHEBI:88528"/>
    </reaction>
    <physiologicalReaction direction="right-to-left" evidence="34">
        <dbReference type="Rhea" id="RHEA:50778"/>
    </physiologicalReaction>
</comment>
<evidence type="ECO:0000313" key="37">
    <source>
        <dbReference type="Proteomes" id="UP001208570"/>
    </source>
</evidence>
<dbReference type="InterPro" id="IPR045010">
    <property type="entry name" value="MDR_fam"/>
</dbReference>
<evidence type="ECO:0000256" key="22">
    <source>
        <dbReference type="ARBA" id="ARBA00047742"/>
    </source>
</evidence>
<dbReference type="InterPro" id="IPR020843">
    <property type="entry name" value="ER"/>
</dbReference>
<reference evidence="36" key="1">
    <citation type="journal article" date="2023" name="Mol. Biol. Evol.">
        <title>Third-Generation Sequencing Reveals the Adaptive Role of the Epigenome in Three Deep-Sea Polychaetes.</title>
        <authorList>
            <person name="Perez M."/>
            <person name="Aroh O."/>
            <person name="Sun Y."/>
            <person name="Lan Y."/>
            <person name="Juniper S.K."/>
            <person name="Young C.R."/>
            <person name="Angers B."/>
            <person name="Qian P.Y."/>
        </authorList>
    </citation>
    <scope>NUCLEOTIDE SEQUENCE</scope>
    <source>
        <strain evidence="36">P08H-3</strain>
    </source>
</reference>
<accession>A0AAD9NCP0</accession>
<comment type="catalytic activity">
    <reaction evidence="27">
        <text>13,14-dihydro-15-oxo-PGF2alpha + NADP(+) = 15-oxoprostaglandin F2alpha + NADPH + H(+)</text>
        <dbReference type="Rhea" id="RHEA:50588"/>
        <dbReference type="ChEBI" id="CHEBI:15378"/>
        <dbReference type="ChEBI" id="CHEBI:57783"/>
        <dbReference type="ChEBI" id="CHEBI:58349"/>
        <dbReference type="ChEBI" id="CHEBI:133374"/>
        <dbReference type="ChEBI" id="CHEBI:133409"/>
    </reaction>
    <physiologicalReaction direction="right-to-left" evidence="27">
        <dbReference type="Rhea" id="RHEA:50590"/>
    </physiologicalReaction>
</comment>
<evidence type="ECO:0000256" key="26">
    <source>
        <dbReference type="ARBA" id="ARBA00048066"/>
    </source>
</evidence>
<feature type="domain" description="Enoyl reductase (ER)" evidence="35">
    <location>
        <begin position="14"/>
        <end position="324"/>
    </location>
</feature>
<dbReference type="Pfam" id="PF16884">
    <property type="entry name" value="ADH_N_2"/>
    <property type="match status" value="1"/>
</dbReference>
<keyword evidence="15" id="KW-0379">Hydroxylation</keyword>
<dbReference type="EC" id="1.3.1.48" evidence="4"/>
<dbReference type="CDD" id="cd08294">
    <property type="entry name" value="leukotriene_B4_DH_like"/>
    <property type="match status" value="1"/>
</dbReference>
<evidence type="ECO:0000256" key="25">
    <source>
        <dbReference type="ARBA" id="ARBA00047903"/>
    </source>
</evidence>
<comment type="similarity">
    <text evidence="2">Belongs to the NADP-dependent oxidoreductase L4BD family.</text>
</comment>
<keyword evidence="12" id="KW-0007">Acetylation</keyword>
<evidence type="ECO:0000256" key="6">
    <source>
        <dbReference type="ARBA" id="ARBA00020651"/>
    </source>
</evidence>
<comment type="catalytic activity">
    <reaction evidence="23">
        <text>leukotriene B4 + NADP(+) = 12-oxo-leukotriene B4 + NADPH + H(+)</text>
        <dbReference type="Rhea" id="RHEA:50608"/>
        <dbReference type="ChEBI" id="CHEBI:15378"/>
        <dbReference type="ChEBI" id="CHEBI:57461"/>
        <dbReference type="ChEBI" id="CHEBI:57783"/>
        <dbReference type="ChEBI" id="CHEBI:58349"/>
        <dbReference type="ChEBI" id="CHEBI:133309"/>
    </reaction>
    <physiologicalReaction direction="left-to-right" evidence="23">
        <dbReference type="Rhea" id="RHEA:50609"/>
    </physiologicalReaction>
</comment>
<evidence type="ECO:0000256" key="9">
    <source>
        <dbReference type="ARBA" id="ARBA00022553"/>
    </source>
</evidence>
<dbReference type="InterPro" id="IPR041694">
    <property type="entry name" value="ADH_N_2"/>
</dbReference>
<comment type="catalytic activity">
    <reaction evidence="30">
        <text>6-trans-leukotriene B4 + NADP(+) = 12-oxo-(5S)-hydroxy-(6E,8E,10E,14Z)-eicosatetraenoate + NADPH + H(+)</text>
        <dbReference type="Rhea" id="RHEA:51204"/>
        <dbReference type="ChEBI" id="CHEBI:15378"/>
        <dbReference type="ChEBI" id="CHEBI:57783"/>
        <dbReference type="ChEBI" id="CHEBI:58349"/>
        <dbReference type="ChEBI" id="CHEBI:90723"/>
        <dbReference type="ChEBI" id="CHEBI:133974"/>
    </reaction>
    <physiologicalReaction direction="left-to-right" evidence="30">
        <dbReference type="Rhea" id="RHEA:51205"/>
    </physiologicalReaction>
</comment>
<dbReference type="SMART" id="SM00829">
    <property type="entry name" value="PKS_ER"/>
    <property type="match status" value="1"/>
</dbReference>
<evidence type="ECO:0000256" key="30">
    <source>
        <dbReference type="ARBA" id="ARBA00048953"/>
    </source>
</evidence>
<evidence type="ECO:0000256" key="33">
    <source>
        <dbReference type="ARBA" id="ARBA00049179"/>
    </source>
</evidence>
<comment type="catalytic activity">
    <reaction evidence="31">
        <text>(5S,12S)-dihydroxy-(6E,10E,12E,14Z)-eicosatetraenoate + NADP(+) = 12-oxo-(5S)-hydroxy-(6E,8E,10E,14Z)-eicosatetraenoate + NADPH + H(+)</text>
        <dbReference type="Rhea" id="RHEA:51212"/>
        <dbReference type="ChEBI" id="CHEBI:15378"/>
        <dbReference type="ChEBI" id="CHEBI:57783"/>
        <dbReference type="ChEBI" id="CHEBI:58349"/>
        <dbReference type="ChEBI" id="CHEBI:133974"/>
        <dbReference type="ChEBI" id="CHEBI:133975"/>
    </reaction>
    <physiologicalReaction direction="left-to-right" evidence="31">
        <dbReference type="Rhea" id="RHEA:51213"/>
    </physiologicalReaction>
</comment>
<comment type="catalytic activity">
    <reaction evidence="32">
        <text>13,14-dihydro-15-oxo-prostaglandin E1 + NADP(+) = 15-oxoprostaglandin E1 + NADPH + H(+)</text>
        <dbReference type="Rhea" id="RHEA:50584"/>
        <dbReference type="ChEBI" id="CHEBI:15378"/>
        <dbReference type="ChEBI" id="CHEBI:57401"/>
        <dbReference type="ChEBI" id="CHEBI:57783"/>
        <dbReference type="ChEBI" id="CHEBI:58349"/>
        <dbReference type="ChEBI" id="CHEBI:133408"/>
    </reaction>
    <physiologicalReaction direction="right-to-left" evidence="32">
        <dbReference type="Rhea" id="RHEA:50586"/>
    </physiologicalReaction>
</comment>
<comment type="catalytic activity">
    <reaction evidence="22">
        <text>pentan-2-one + NADP(+) = (E)-pent-3-en-2-one + NADPH + H(+)</text>
        <dbReference type="Rhea" id="RHEA:50788"/>
        <dbReference type="ChEBI" id="CHEBI:15378"/>
        <dbReference type="ChEBI" id="CHEBI:16472"/>
        <dbReference type="ChEBI" id="CHEBI:57783"/>
        <dbReference type="ChEBI" id="CHEBI:58349"/>
        <dbReference type="ChEBI" id="CHEBI:145276"/>
    </reaction>
    <physiologicalReaction direction="right-to-left" evidence="22">
        <dbReference type="Rhea" id="RHEA:50790"/>
    </physiologicalReaction>
</comment>
<dbReference type="FunFam" id="3.40.50.720:FF:000121">
    <property type="entry name" value="Prostaglandin reductase 2"/>
    <property type="match status" value="1"/>
</dbReference>
<comment type="catalytic activity">
    <reaction evidence="20">
        <text>octanal + NADP(+) = (2E)-octenal + NADPH + H(+)</text>
        <dbReference type="Rhea" id="RHEA:50780"/>
        <dbReference type="ChEBI" id="CHEBI:15378"/>
        <dbReference type="ChEBI" id="CHEBI:17935"/>
        <dbReference type="ChEBI" id="CHEBI:57783"/>
        <dbReference type="ChEBI" id="CHEBI:58349"/>
        <dbReference type="ChEBI" id="CHEBI:61748"/>
    </reaction>
    <physiologicalReaction direction="right-to-left" evidence="20">
        <dbReference type="Rhea" id="RHEA:50782"/>
    </physiologicalReaction>
</comment>
<evidence type="ECO:0000256" key="31">
    <source>
        <dbReference type="ARBA" id="ARBA00049068"/>
    </source>
</evidence>
<proteinExistence type="inferred from homology"/>
<comment type="catalytic activity">
    <reaction evidence="33">
        <text>an n-alkanal + NADP(+) = an alk-2-enal + NADPH + H(+)</text>
        <dbReference type="Rhea" id="RHEA:13737"/>
        <dbReference type="ChEBI" id="CHEBI:12834"/>
        <dbReference type="ChEBI" id="CHEBI:13757"/>
        <dbReference type="ChEBI" id="CHEBI:15378"/>
        <dbReference type="ChEBI" id="CHEBI:57783"/>
        <dbReference type="ChEBI" id="CHEBI:58349"/>
        <dbReference type="EC" id="1.3.1.74"/>
    </reaction>
    <physiologicalReaction direction="right-to-left" evidence="33">
        <dbReference type="Rhea" id="RHEA:13739"/>
    </physiologicalReaction>
</comment>
<evidence type="ECO:0000256" key="13">
    <source>
        <dbReference type="ARBA" id="ARBA00023002"/>
    </source>
</evidence>
<comment type="catalytic activity">
    <reaction evidence="21">
        <text>decanal + NADP(+) = (2E)-decenal + NADPH + H(+)</text>
        <dbReference type="Rhea" id="RHEA:50612"/>
        <dbReference type="ChEBI" id="CHEBI:15378"/>
        <dbReference type="ChEBI" id="CHEBI:31457"/>
        <dbReference type="ChEBI" id="CHEBI:57783"/>
        <dbReference type="ChEBI" id="CHEBI:58349"/>
        <dbReference type="ChEBI" id="CHEBI:133455"/>
    </reaction>
    <physiologicalReaction direction="right-to-left" evidence="21">
        <dbReference type="Rhea" id="RHEA:50614"/>
    </physiologicalReaction>
</comment>
<dbReference type="InterPro" id="IPR013149">
    <property type="entry name" value="ADH-like_C"/>
</dbReference>
<evidence type="ECO:0000256" key="32">
    <source>
        <dbReference type="ARBA" id="ARBA00049070"/>
    </source>
</evidence>
<name>A0AAD9NCP0_9ANNE</name>
<evidence type="ECO:0000256" key="11">
    <source>
        <dbReference type="ARBA" id="ARBA00022857"/>
    </source>
</evidence>
<evidence type="ECO:0000256" key="16">
    <source>
        <dbReference type="ARBA" id="ARBA00031851"/>
    </source>
</evidence>
<evidence type="ECO:0000256" key="1">
    <source>
        <dbReference type="ARBA" id="ARBA00004496"/>
    </source>
</evidence>
<dbReference type="Pfam" id="PF00107">
    <property type="entry name" value="ADH_zinc_N"/>
    <property type="match status" value="1"/>
</dbReference>
<dbReference type="SUPFAM" id="SSF50129">
    <property type="entry name" value="GroES-like"/>
    <property type="match status" value="1"/>
</dbReference>
<dbReference type="GO" id="GO:0032440">
    <property type="term" value="F:2-alkenal reductase [NAD(P)H] activity"/>
    <property type="evidence" value="ECO:0007669"/>
    <property type="project" value="UniProtKB-EC"/>
</dbReference>
<evidence type="ECO:0000256" key="34">
    <source>
        <dbReference type="ARBA" id="ARBA00049368"/>
    </source>
</evidence>
<dbReference type="GO" id="GO:0005737">
    <property type="term" value="C:cytoplasm"/>
    <property type="evidence" value="ECO:0007669"/>
    <property type="project" value="UniProtKB-SubCell"/>
</dbReference>
<dbReference type="SUPFAM" id="SSF51735">
    <property type="entry name" value="NAD(P)-binding Rossmann-fold domains"/>
    <property type="match status" value="1"/>
</dbReference>
<evidence type="ECO:0000256" key="20">
    <source>
        <dbReference type="ARBA" id="ARBA00047461"/>
    </source>
</evidence>
<protein>
    <recommendedName>
        <fullName evidence="6">Prostaglandin reductase 1</fullName>
        <ecNumber evidence="4">1.3.1.48</ecNumber>
        <ecNumber evidence="5">1.3.1.74</ecNumber>
    </recommendedName>
    <alternativeName>
        <fullName evidence="19">15-oxoprostaglandin 13-reductase</fullName>
    </alternativeName>
    <alternativeName>
        <fullName evidence="17">Dithiolethione-inducible gene 1 protein</fullName>
    </alternativeName>
    <alternativeName>
        <fullName evidence="16">Leukotriene B4 12-hydroxydehydrogenase</fullName>
    </alternativeName>
    <alternativeName>
        <fullName evidence="18">NAD(P)H-dependent alkenal/one oxidoreductase</fullName>
    </alternativeName>
</protein>
<evidence type="ECO:0000313" key="36">
    <source>
        <dbReference type="EMBL" id="KAK2165130.1"/>
    </source>
</evidence>
<keyword evidence="10" id="KW-0276">Fatty acid metabolism</keyword>
<keyword evidence="11" id="KW-0521">NADP</keyword>
<evidence type="ECO:0000256" key="29">
    <source>
        <dbReference type="ARBA" id="ARBA00048591"/>
    </source>
</evidence>
<evidence type="ECO:0000256" key="15">
    <source>
        <dbReference type="ARBA" id="ARBA00023278"/>
    </source>
</evidence>
<comment type="catalytic activity">
    <reaction evidence="25">
        <text>dodecanal + NADP(+) = (2E)-dodecenal + NADPH + H(+)</text>
        <dbReference type="Rhea" id="RHEA:50784"/>
        <dbReference type="ChEBI" id="CHEBI:15378"/>
        <dbReference type="ChEBI" id="CHEBI:27836"/>
        <dbReference type="ChEBI" id="CHEBI:57783"/>
        <dbReference type="ChEBI" id="CHEBI:58349"/>
        <dbReference type="ChEBI" id="CHEBI:133741"/>
    </reaction>
    <physiologicalReaction direction="right-to-left" evidence="25">
        <dbReference type="Rhea" id="RHEA:50786"/>
    </physiologicalReaction>
</comment>
<comment type="catalytic activity">
    <reaction evidence="28">
        <text>4-hydroxynonanal + NADP(+) = (E)-4-hydroxynon-2-enal + NADPH + H(+)</text>
        <dbReference type="Rhea" id="RHEA:64736"/>
        <dbReference type="ChEBI" id="CHEBI:15378"/>
        <dbReference type="ChEBI" id="CHEBI:57783"/>
        <dbReference type="ChEBI" id="CHEBI:58349"/>
        <dbReference type="ChEBI" id="CHEBI:58968"/>
        <dbReference type="ChEBI" id="CHEBI:156112"/>
    </reaction>
    <physiologicalReaction direction="right-to-left" evidence="28">
        <dbReference type="Rhea" id="RHEA:64738"/>
    </physiologicalReaction>
</comment>
<dbReference type="PANTHER" id="PTHR43205:SF7">
    <property type="entry name" value="PROSTAGLANDIN REDUCTASE 1"/>
    <property type="match status" value="1"/>
</dbReference>
<evidence type="ECO:0000256" key="14">
    <source>
        <dbReference type="ARBA" id="ARBA00023098"/>
    </source>
</evidence>
<keyword evidence="7" id="KW-0963">Cytoplasm</keyword>
<comment type="catalytic activity">
    <reaction evidence="29">
        <text>20-hydroxy-leukotriene B4 + NADP(+) = 12-oxo-20-hydroxy-leukotriene B4 + NADPH + H(+)</text>
        <dbReference type="Rhea" id="RHEA:51208"/>
        <dbReference type="ChEBI" id="CHEBI:15378"/>
        <dbReference type="ChEBI" id="CHEBI:57460"/>
        <dbReference type="ChEBI" id="CHEBI:57783"/>
        <dbReference type="ChEBI" id="CHEBI:58349"/>
        <dbReference type="ChEBI" id="CHEBI:133346"/>
    </reaction>
    <physiologicalReaction direction="left-to-right" evidence="29">
        <dbReference type="Rhea" id="RHEA:51209"/>
    </physiologicalReaction>
</comment>
<dbReference type="AlphaFoldDB" id="A0AAD9NCP0"/>
<dbReference type="EC" id="1.3.1.74" evidence="5"/>